<evidence type="ECO:0000256" key="1">
    <source>
        <dbReference type="ARBA" id="ARBA00008987"/>
    </source>
</evidence>
<dbReference type="PRINTS" id="PR00421">
    <property type="entry name" value="THIOREDOXIN"/>
</dbReference>
<keyword evidence="4" id="KW-1015">Disulfide bond</keyword>
<dbReference type="PROSITE" id="PS51352">
    <property type="entry name" value="THIOREDOXIN_2"/>
    <property type="match status" value="1"/>
</dbReference>
<sequence>MNSAWQVTGRLVAKLGMGCRTLHRPLAASPKMIYHTQKANMLTSIDGKRLRSTCASKFEVINVQDEEDFKRRVLDASSSAPIVIDFHATWCGPCKLLGPRLESILAEENGKVVMAKVDIDDNSELAMKYGVRSVPTVIGMKNGRVQNQFIGLIDDDQIRSFIDKLVIS</sequence>
<dbReference type="PANTHER" id="PTHR43601:SF3">
    <property type="entry name" value="THIOREDOXIN, MITOCHONDRIAL"/>
    <property type="match status" value="1"/>
</dbReference>
<dbReference type="GO" id="GO:0015035">
    <property type="term" value="F:protein-disulfide reductase activity"/>
    <property type="evidence" value="ECO:0007669"/>
    <property type="project" value="InterPro"/>
</dbReference>
<evidence type="ECO:0000259" key="6">
    <source>
        <dbReference type="PROSITE" id="PS51352"/>
    </source>
</evidence>
<reference evidence="7" key="1">
    <citation type="submission" date="2014-12" db="EMBL/GenBank/DDBJ databases">
        <title>Insight into the proteome of Arion vulgaris.</title>
        <authorList>
            <person name="Aradska J."/>
            <person name="Bulat T."/>
            <person name="Smidak R."/>
            <person name="Sarate P."/>
            <person name="Gangsoo J."/>
            <person name="Sialana F."/>
            <person name="Bilban M."/>
            <person name="Lubec G."/>
        </authorList>
    </citation>
    <scope>NUCLEOTIDE SEQUENCE</scope>
    <source>
        <tissue evidence="7">Skin</tissue>
    </source>
</reference>
<evidence type="ECO:0000256" key="2">
    <source>
        <dbReference type="ARBA" id="ARBA00022448"/>
    </source>
</evidence>
<dbReference type="EMBL" id="HACG01024147">
    <property type="protein sequence ID" value="CEK71012.1"/>
    <property type="molecule type" value="Transcribed_RNA"/>
</dbReference>
<dbReference type="InterPro" id="IPR017937">
    <property type="entry name" value="Thioredoxin_CS"/>
</dbReference>
<dbReference type="NCBIfam" id="TIGR01068">
    <property type="entry name" value="thioredoxin"/>
    <property type="match status" value="1"/>
</dbReference>
<keyword evidence="3" id="KW-0249">Electron transport</keyword>
<dbReference type="AlphaFoldDB" id="A0A0B6ZRM6"/>
<dbReference type="GO" id="GO:0005739">
    <property type="term" value="C:mitochondrion"/>
    <property type="evidence" value="ECO:0007669"/>
    <property type="project" value="TreeGrafter"/>
</dbReference>
<evidence type="ECO:0000256" key="5">
    <source>
        <dbReference type="ARBA" id="ARBA00023284"/>
    </source>
</evidence>
<protein>
    <recommendedName>
        <fullName evidence="6">Thioredoxin domain-containing protein</fullName>
    </recommendedName>
</protein>
<evidence type="ECO:0000256" key="4">
    <source>
        <dbReference type="ARBA" id="ARBA00023157"/>
    </source>
</evidence>
<dbReference type="InterPro" id="IPR013766">
    <property type="entry name" value="Thioredoxin_domain"/>
</dbReference>
<organism evidence="7">
    <name type="scientific">Arion vulgaris</name>
    <dbReference type="NCBI Taxonomy" id="1028688"/>
    <lineage>
        <taxon>Eukaryota</taxon>
        <taxon>Metazoa</taxon>
        <taxon>Spiralia</taxon>
        <taxon>Lophotrochozoa</taxon>
        <taxon>Mollusca</taxon>
        <taxon>Gastropoda</taxon>
        <taxon>Heterobranchia</taxon>
        <taxon>Euthyneura</taxon>
        <taxon>Panpulmonata</taxon>
        <taxon>Eupulmonata</taxon>
        <taxon>Stylommatophora</taxon>
        <taxon>Helicina</taxon>
        <taxon>Arionoidea</taxon>
        <taxon>Arionidae</taxon>
        <taxon>Arion</taxon>
    </lineage>
</organism>
<keyword evidence="5" id="KW-0676">Redox-active center</keyword>
<dbReference type="Pfam" id="PF00085">
    <property type="entry name" value="Thioredoxin"/>
    <property type="match status" value="1"/>
</dbReference>
<dbReference type="CDD" id="cd02947">
    <property type="entry name" value="TRX_family"/>
    <property type="match status" value="1"/>
</dbReference>
<dbReference type="SUPFAM" id="SSF52833">
    <property type="entry name" value="Thioredoxin-like"/>
    <property type="match status" value="1"/>
</dbReference>
<evidence type="ECO:0000313" key="7">
    <source>
        <dbReference type="EMBL" id="CEK71012.1"/>
    </source>
</evidence>
<dbReference type="Gene3D" id="3.40.30.10">
    <property type="entry name" value="Glutaredoxin"/>
    <property type="match status" value="1"/>
</dbReference>
<dbReference type="PANTHER" id="PTHR43601">
    <property type="entry name" value="THIOREDOXIN, MITOCHONDRIAL"/>
    <property type="match status" value="1"/>
</dbReference>
<dbReference type="FunFam" id="3.40.30.10:FF:000001">
    <property type="entry name" value="Thioredoxin"/>
    <property type="match status" value="1"/>
</dbReference>
<accession>A0A0B6ZRM6</accession>
<dbReference type="PROSITE" id="PS00194">
    <property type="entry name" value="THIOREDOXIN_1"/>
    <property type="match status" value="1"/>
</dbReference>
<dbReference type="InterPro" id="IPR005746">
    <property type="entry name" value="Thioredoxin"/>
</dbReference>
<keyword evidence="2" id="KW-0813">Transport</keyword>
<evidence type="ECO:0000256" key="3">
    <source>
        <dbReference type="ARBA" id="ARBA00022982"/>
    </source>
</evidence>
<gene>
    <name evidence="7" type="primary">ORF76564</name>
</gene>
<feature type="domain" description="Thioredoxin" evidence="6">
    <location>
        <begin position="49"/>
        <end position="167"/>
    </location>
</feature>
<name>A0A0B6ZRM6_9EUPU</name>
<dbReference type="GO" id="GO:0045454">
    <property type="term" value="P:cell redox homeostasis"/>
    <property type="evidence" value="ECO:0007669"/>
    <property type="project" value="TreeGrafter"/>
</dbReference>
<proteinExistence type="inferred from homology"/>
<comment type="similarity">
    <text evidence="1">Belongs to the thioredoxin family.</text>
</comment>
<dbReference type="InterPro" id="IPR036249">
    <property type="entry name" value="Thioredoxin-like_sf"/>
</dbReference>